<evidence type="ECO:0000313" key="14">
    <source>
        <dbReference type="Proteomes" id="UP000286063"/>
    </source>
</evidence>
<evidence type="ECO:0000313" key="13">
    <source>
        <dbReference type="EMBL" id="RGY12493.1"/>
    </source>
</evidence>
<protein>
    <submittedName>
        <fullName evidence="12">Cation diffusion facilitator family transporter</fullName>
    </submittedName>
    <submittedName>
        <fullName evidence="13">Cation transporter</fullName>
    </submittedName>
</protein>
<dbReference type="InterPro" id="IPR058533">
    <property type="entry name" value="Cation_efflux_TM"/>
</dbReference>
<dbReference type="PANTHER" id="PTHR11562">
    <property type="entry name" value="CATION EFFLUX PROTEIN/ ZINC TRANSPORTER"/>
    <property type="match status" value="1"/>
</dbReference>
<evidence type="ECO:0000256" key="1">
    <source>
        <dbReference type="ARBA" id="ARBA00004141"/>
    </source>
</evidence>
<reference evidence="12" key="2">
    <citation type="journal article" date="2021" name="PeerJ">
        <title>Extensive microbial diversity within the chicken gut microbiome revealed by metagenomics and culture.</title>
        <authorList>
            <person name="Gilroy R."/>
            <person name="Ravi A."/>
            <person name="Getino M."/>
            <person name="Pursley I."/>
            <person name="Horton D.L."/>
            <person name="Alikhan N.F."/>
            <person name="Baker D."/>
            <person name="Gharbi K."/>
            <person name="Hall N."/>
            <person name="Watson M."/>
            <person name="Adriaenssens E.M."/>
            <person name="Foster-Nyarko E."/>
            <person name="Jarju S."/>
            <person name="Secka A."/>
            <person name="Antonio M."/>
            <person name="Oren A."/>
            <person name="Chaudhuri R.R."/>
            <person name="La Ragione R."/>
            <person name="Hildebrand F."/>
            <person name="Pallen M.J."/>
        </authorList>
    </citation>
    <scope>NUCLEOTIDE SEQUENCE</scope>
    <source>
        <strain evidence="12">6966</strain>
    </source>
</reference>
<dbReference type="AlphaFoldDB" id="A0A413IIP9"/>
<feature type="transmembrane region" description="Helical" evidence="9">
    <location>
        <begin position="47"/>
        <end position="67"/>
    </location>
</feature>
<name>A0A413IIP9_9BACT</name>
<keyword evidence="8 9" id="KW-0472">Membrane</keyword>
<keyword evidence="3" id="KW-0813">Transport</keyword>
<feature type="transmembrane region" description="Helical" evidence="9">
    <location>
        <begin position="119"/>
        <end position="140"/>
    </location>
</feature>
<feature type="transmembrane region" description="Helical" evidence="9">
    <location>
        <begin position="88"/>
        <end position="107"/>
    </location>
</feature>
<evidence type="ECO:0000256" key="5">
    <source>
        <dbReference type="ARBA" id="ARBA00022906"/>
    </source>
</evidence>
<dbReference type="EMBL" id="DYVS01000113">
    <property type="protein sequence ID" value="HJF70457.1"/>
    <property type="molecule type" value="Genomic_DNA"/>
</dbReference>
<dbReference type="NCBIfam" id="TIGR01297">
    <property type="entry name" value="CDF"/>
    <property type="match status" value="1"/>
</dbReference>
<comment type="caution">
    <text evidence="13">The sequence shown here is derived from an EMBL/GenBank/DDBJ whole genome shotgun (WGS) entry which is preliminary data.</text>
</comment>
<dbReference type="GO" id="GO:0005385">
    <property type="term" value="F:zinc ion transmembrane transporter activity"/>
    <property type="evidence" value="ECO:0007669"/>
    <property type="project" value="TreeGrafter"/>
</dbReference>
<dbReference type="InterPro" id="IPR027470">
    <property type="entry name" value="Cation_efflux_CTD"/>
</dbReference>
<keyword evidence="5" id="KW-0862">Zinc</keyword>
<dbReference type="SUPFAM" id="SSF160240">
    <property type="entry name" value="Cation efflux protein cytoplasmic domain-like"/>
    <property type="match status" value="1"/>
</dbReference>
<dbReference type="InterPro" id="IPR002524">
    <property type="entry name" value="Cation_efflux"/>
</dbReference>
<evidence type="ECO:0000259" key="10">
    <source>
        <dbReference type="Pfam" id="PF01545"/>
    </source>
</evidence>
<dbReference type="Pfam" id="PF01545">
    <property type="entry name" value="Cation_efflux"/>
    <property type="match status" value="1"/>
</dbReference>
<dbReference type="InterPro" id="IPR036837">
    <property type="entry name" value="Cation_efflux_CTD_sf"/>
</dbReference>
<evidence type="ECO:0000256" key="2">
    <source>
        <dbReference type="ARBA" id="ARBA00008873"/>
    </source>
</evidence>
<dbReference type="EMBL" id="QSCR01000043">
    <property type="protein sequence ID" value="RGY12493.1"/>
    <property type="molecule type" value="Genomic_DNA"/>
</dbReference>
<feature type="domain" description="Cation efflux protein transmembrane" evidence="10">
    <location>
        <begin position="23"/>
        <end position="210"/>
    </location>
</feature>
<keyword evidence="6 9" id="KW-1133">Transmembrane helix</keyword>
<evidence type="ECO:0000256" key="7">
    <source>
        <dbReference type="ARBA" id="ARBA00023065"/>
    </source>
</evidence>
<evidence type="ECO:0000256" key="4">
    <source>
        <dbReference type="ARBA" id="ARBA00022692"/>
    </source>
</evidence>
<dbReference type="InterPro" id="IPR027469">
    <property type="entry name" value="Cation_efflux_TMD_sf"/>
</dbReference>
<proteinExistence type="inferred from homology"/>
<dbReference type="InterPro" id="IPR050681">
    <property type="entry name" value="CDF/SLC30A"/>
</dbReference>
<evidence type="ECO:0000256" key="3">
    <source>
        <dbReference type="ARBA" id="ARBA00022448"/>
    </source>
</evidence>
<dbReference type="Proteomes" id="UP000286063">
    <property type="component" value="Unassembled WGS sequence"/>
</dbReference>
<dbReference type="GO" id="GO:0005886">
    <property type="term" value="C:plasma membrane"/>
    <property type="evidence" value="ECO:0007669"/>
    <property type="project" value="TreeGrafter"/>
</dbReference>
<evidence type="ECO:0000256" key="8">
    <source>
        <dbReference type="ARBA" id="ARBA00023136"/>
    </source>
</evidence>
<feature type="transmembrane region" description="Helical" evidence="9">
    <location>
        <begin position="21"/>
        <end position="41"/>
    </location>
</feature>
<reference evidence="12" key="3">
    <citation type="submission" date="2021-09" db="EMBL/GenBank/DDBJ databases">
        <authorList>
            <person name="Gilroy R."/>
        </authorList>
    </citation>
    <scope>NUCLEOTIDE SEQUENCE</scope>
    <source>
        <strain evidence="12">6966</strain>
    </source>
</reference>
<keyword evidence="5" id="KW-0864">Zinc transport</keyword>
<evidence type="ECO:0000256" key="6">
    <source>
        <dbReference type="ARBA" id="ARBA00022989"/>
    </source>
</evidence>
<keyword evidence="7" id="KW-0406">Ion transport</keyword>
<dbReference type="PANTHER" id="PTHR11562:SF17">
    <property type="entry name" value="RE54080P-RELATED"/>
    <property type="match status" value="1"/>
</dbReference>
<comment type="similarity">
    <text evidence="2">Belongs to the cation diffusion facilitator (CDF) transporter (TC 2.A.4) family. SLC30A subfamily.</text>
</comment>
<comment type="subcellular location">
    <subcellularLocation>
        <location evidence="1">Membrane</location>
        <topology evidence="1">Multi-pass membrane protein</topology>
    </subcellularLocation>
</comment>
<evidence type="ECO:0000259" key="11">
    <source>
        <dbReference type="Pfam" id="PF16916"/>
    </source>
</evidence>
<dbReference type="RefSeq" id="WP_117721403.1">
    <property type="nucleotide sequence ID" value="NZ_CAJKXH010000012.1"/>
</dbReference>
<dbReference type="SUPFAM" id="SSF161111">
    <property type="entry name" value="Cation efflux protein transmembrane domain-like"/>
    <property type="match status" value="1"/>
</dbReference>
<gene>
    <name evidence="13" type="ORF">DXA50_17815</name>
    <name evidence="12" type="ORF">K8V05_06850</name>
</gene>
<dbReference type="Gene3D" id="1.20.1510.10">
    <property type="entry name" value="Cation efflux protein transmembrane domain"/>
    <property type="match status" value="1"/>
</dbReference>
<keyword evidence="4 9" id="KW-0812">Transmembrane</keyword>
<dbReference type="OrthoDB" id="9809646at2"/>
<dbReference type="Pfam" id="PF16916">
    <property type="entry name" value="ZT_dimer"/>
    <property type="match status" value="1"/>
</dbReference>
<feature type="transmembrane region" description="Helical" evidence="9">
    <location>
        <begin position="161"/>
        <end position="182"/>
    </location>
</feature>
<dbReference type="Gene3D" id="3.30.70.1350">
    <property type="entry name" value="Cation efflux protein, cytoplasmic domain"/>
    <property type="match status" value="1"/>
</dbReference>
<accession>A0A413IIP9</accession>
<feature type="domain" description="Cation efflux protein cytoplasmic" evidence="11">
    <location>
        <begin position="219"/>
        <end position="289"/>
    </location>
</feature>
<reference evidence="13 14" key="1">
    <citation type="submission" date="2018-08" db="EMBL/GenBank/DDBJ databases">
        <title>A genome reference for cultivated species of the human gut microbiota.</title>
        <authorList>
            <person name="Zou Y."/>
            <person name="Xue W."/>
            <person name="Luo G."/>
        </authorList>
    </citation>
    <scope>NUCLEOTIDE SEQUENCE [LARGE SCALE GENOMIC DNA]</scope>
    <source>
        <strain evidence="13 14">OF02-7</strain>
    </source>
</reference>
<sequence length="301" mass="33496">MGHDHSHTGHQHEHGESTRNLGIAFFLNLGFAIIEIIGGLWTNSVAIISDAVHDFGDAFSIGVSYFLERYSNRKRTVTFTYGYKRFSTLGALINSIVLLVGAIFVFMETIPRLFHPAEVNYSGMMWLAVVGLVVNGGAALRLMRGNSISQRAVMLHLLEDVLGWVAVLIGSVIIRYTGWYFIDPLLSVGIGVFILTNVCRNLYTIFRILLQAAPEHMPEDKIKAILQEVPNVKDVHDLHVWTLDGERNIASAHLIVADDISRADAIRVKHDAVDRLKEVGIDHLTVEVEFEGEGCYSCPVE</sequence>
<organism evidence="13 14">
    <name type="scientific">Butyricimonas virosa</name>
    <dbReference type="NCBI Taxonomy" id="544645"/>
    <lineage>
        <taxon>Bacteria</taxon>
        <taxon>Pseudomonadati</taxon>
        <taxon>Bacteroidota</taxon>
        <taxon>Bacteroidia</taxon>
        <taxon>Bacteroidales</taxon>
        <taxon>Odoribacteraceae</taxon>
        <taxon>Butyricimonas</taxon>
    </lineage>
</organism>
<evidence type="ECO:0000256" key="9">
    <source>
        <dbReference type="SAM" id="Phobius"/>
    </source>
</evidence>
<evidence type="ECO:0000313" key="12">
    <source>
        <dbReference type="EMBL" id="HJF70457.1"/>
    </source>
</evidence>
<dbReference type="Proteomes" id="UP000742098">
    <property type="component" value="Unassembled WGS sequence"/>
</dbReference>